<organism evidence="7 8">
    <name type="scientific">Thalassospira povalilytica</name>
    <dbReference type="NCBI Taxonomy" id="732237"/>
    <lineage>
        <taxon>Bacteria</taxon>
        <taxon>Pseudomonadati</taxon>
        <taxon>Pseudomonadota</taxon>
        <taxon>Alphaproteobacteria</taxon>
        <taxon>Rhodospirillales</taxon>
        <taxon>Thalassospiraceae</taxon>
        <taxon>Thalassospira</taxon>
    </lineage>
</organism>
<dbReference type="Proteomes" id="UP000233365">
    <property type="component" value="Unassembled WGS sequence"/>
</dbReference>
<dbReference type="SMART" id="SM00382">
    <property type="entry name" value="AAA"/>
    <property type="match status" value="1"/>
</dbReference>
<dbReference type="PROSITE" id="PS50893">
    <property type="entry name" value="ABC_TRANSPORTER_2"/>
    <property type="match status" value="1"/>
</dbReference>
<dbReference type="InterPro" id="IPR027417">
    <property type="entry name" value="P-loop_NTPase"/>
</dbReference>
<evidence type="ECO:0000256" key="1">
    <source>
        <dbReference type="ARBA" id="ARBA00022448"/>
    </source>
</evidence>
<dbReference type="InterPro" id="IPR003593">
    <property type="entry name" value="AAA+_ATPase"/>
</dbReference>
<protein>
    <submittedName>
        <fullName evidence="7">Heme ABC transporter ATP-binding protein</fullName>
    </submittedName>
</protein>
<feature type="domain" description="ABC transporter" evidence="6">
    <location>
        <begin position="3"/>
        <end position="256"/>
    </location>
</feature>
<dbReference type="CDD" id="cd03214">
    <property type="entry name" value="ABC_Iron-Siderophores_B12_Hemin"/>
    <property type="match status" value="1"/>
</dbReference>
<dbReference type="EMBL" id="PGTS01000003">
    <property type="protein sequence ID" value="PKR49834.1"/>
    <property type="molecule type" value="Genomic_DNA"/>
</dbReference>
<sequence>MSLVAQDVSFVARGRYLLRDISLEVTPGEVLAVLGPNGAGKSTLLRVLAGEYRATKGTIRQSGQDITETTALALAQSRAVMPQAASMTFPFAVRDVVALGRAPFRKISTRQLDQKLVRHAIRLADIDHLADRAYPALSGGEKQRVHLARALVQVWGMDGPERNMVPKTGHEDRDRFLLLDEPTSGLDVSHQHALLGVARREAHQNRVGVLMILHDFNQVTAYADRVVVLQNGEMVAKGAVDDVMRPDLLSAVFKSPIRAIPDPEGGSVLVSQAG</sequence>
<dbReference type="SUPFAM" id="SSF52540">
    <property type="entry name" value="P-loop containing nucleoside triphosphate hydrolases"/>
    <property type="match status" value="1"/>
</dbReference>
<keyword evidence="1" id="KW-0813">Transport</keyword>
<dbReference type="PANTHER" id="PTHR42794">
    <property type="entry name" value="HEMIN IMPORT ATP-BINDING PROTEIN HMUV"/>
    <property type="match status" value="1"/>
</dbReference>
<dbReference type="GO" id="GO:0005524">
    <property type="term" value="F:ATP binding"/>
    <property type="evidence" value="ECO:0007669"/>
    <property type="project" value="UniProtKB-KW"/>
</dbReference>
<keyword evidence="2" id="KW-0547">Nucleotide-binding</keyword>
<evidence type="ECO:0000256" key="4">
    <source>
        <dbReference type="ARBA" id="ARBA00022967"/>
    </source>
</evidence>
<dbReference type="Gene3D" id="3.40.50.300">
    <property type="entry name" value="P-loop containing nucleotide triphosphate hydrolases"/>
    <property type="match status" value="1"/>
</dbReference>
<accession>A0ABX4R880</accession>
<dbReference type="Pfam" id="PF00005">
    <property type="entry name" value="ABC_tran"/>
    <property type="match status" value="1"/>
</dbReference>
<keyword evidence="8" id="KW-1185">Reference proteome</keyword>
<reference evidence="7 8" key="1">
    <citation type="submission" date="2017-11" db="EMBL/GenBank/DDBJ databases">
        <title>Biodiversity and function of Thalassospira species in the particle-attached aromatic-hydrocarbon-degrading consortia from the surface seawater of the China South Sea.</title>
        <authorList>
            <person name="Dong C."/>
            <person name="Liu R."/>
            <person name="Shao Z."/>
        </authorList>
    </citation>
    <scope>NUCLEOTIDE SEQUENCE [LARGE SCALE GENOMIC DNA]</scope>
    <source>
        <strain evidence="7 8">139Z-12</strain>
    </source>
</reference>
<evidence type="ECO:0000256" key="3">
    <source>
        <dbReference type="ARBA" id="ARBA00022840"/>
    </source>
</evidence>
<evidence type="ECO:0000313" key="7">
    <source>
        <dbReference type="EMBL" id="PKR49834.1"/>
    </source>
</evidence>
<dbReference type="RefSeq" id="WP_101246547.1">
    <property type="nucleotide sequence ID" value="NZ_PGTS01000003.1"/>
</dbReference>
<evidence type="ECO:0000259" key="6">
    <source>
        <dbReference type="PROSITE" id="PS50893"/>
    </source>
</evidence>
<comment type="caution">
    <text evidence="7">The sequence shown here is derived from an EMBL/GenBank/DDBJ whole genome shotgun (WGS) entry which is preliminary data.</text>
</comment>
<keyword evidence="4" id="KW-1278">Translocase</keyword>
<dbReference type="NCBIfam" id="NF010068">
    <property type="entry name" value="PRK13548.1"/>
    <property type="match status" value="1"/>
</dbReference>
<evidence type="ECO:0000313" key="8">
    <source>
        <dbReference type="Proteomes" id="UP000233365"/>
    </source>
</evidence>
<proteinExistence type="predicted"/>
<keyword evidence="3 7" id="KW-0067">ATP-binding</keyword>
<gene>
    <name evidence="7" type="ORF">CU041_08825</name>
</gene>
<dbReference type="PANTHER" id="PTHR42794:SF1">
    <property type="entry name" value="HEMIN IMPORT ATP-BINDING PROTEIN HMUV"/>
    <property type="match status" value="1"/>
</dbReference>
<comment type="function">
    <text evidence="5">Part of the ABC transporter complex HmuTUV involved in hemin import. Responsible for energy coupling to the transport system.</text>
</comment>
<evidence type="ECO:0000256" key="2">
    <source>
        <dbReference type="ARBA" id="ARBA00022741"/>
    </source>
</evidence>
<evidence type="ECO:0000256" key="5">
    <source>
        <dbReference type="ARBA" id="ARBA00037066"/>
    </source>
</evidence>
<name>A0ABX4R880_9PROT</name>
<dbReference type="InterPro" id="IPR003439">
    <property type="entry name" value="ABC_transporter-like_ATP-bd"/>
</dbReference>